<dbReference type="InterPro" id="IPR036390">
    <property type="entry name" value="WH_DNA-bd_sf"/>
</dbReference>
<dbReference type="GO" id="GO:1900079">
    <property type="term" value="P:regulation of arginine biosynthetic process"/>
    <property type="evidence" value="ECO:0007669"/>
    <property type="project" value="UniProtKB-UniRule"/>
</dbReference>
<keyword evidence="11" id="KW-1185">Reference proteome</keyword>
<dbReference type="EMBL" id="JQCD01000018">
    <property type="protein sequence ID" value="KRN77567.1"/>
    <property type="molecule type" value="Genomic_DNA"/>
</dbReference>
<feature type="domain" description="Arginine repressor DNA-binding" evidence="8">
    <location>
        <begin position="2"/>
        <end position="61"/>
    </location>
</feature>
<comment type="pathway">
    <text evidence="7">Amino-acid biosynthesis; L-arginine biosynthesis [regulation].</text>
</comment>
<comment type="similarity">
    <text evidence="2 7">Belongs to the ArgR family.</text>
</comment>
<keyword evidence="4 7" id="KW-0805">Transcription regulation</keyword>
<dbReference type="Pfam" id="PF01316">
    <property type="entry name" value="Arg_repressor"/>
    <property type="match status" value="1"/>
</dbReference>
<evidence type="ECO:0000259" key="9">
    <source>
        <dbReference type="Pfam" id="PF02863"/>
    </source>
</evidence>
<evidence type="ECO:0000313" key="10">
    <source>
        <dbReference type="EMBL" id="KRN77567.1"/>
    </source>
</evidence>
<dbReference type="Gene3D" id="3.30.1360.40">
    <property type="match status" value="1"/>
</dbReference>
<dbReference type="HAMAP" id="MF_00173">
    <property type="entry name" value="Arg_repressor"/>
    <property type="match status" value="1"/>
</dbReference>
<evidence type="ECO:0000256" key="3">
    <source>
        <dbReference type="ARBA" id="ARBA00022490"/>
    </source>
</evidence>
<dbReference type="GO" id="GO:0006526">
    <property type="term" value="P:L-arginine biosynthetic process"/>
    <property type="evidence" value="ECO:0007669"/>
    <property type="project" value="UniProtKB-UniPathway"/>
</dbReference>
<dbReference type="PRINTS" id="PR01467">
    <property type="entry name" value="ARGREPRESSOR"/>
</dbReference>
<dbReference type="PANTHER" id="PTHR34471:SF1">
    <property type="entry name" value="ARGININE REPRESSOR"/>
    <property type="match status" value="1"/>
</dbReference>
<dbReference type="GO" id="GO:0034618">
    <property type="term" value="F:arginine binding"/>
    <property type="evidence" value="ECO:0007669"/>
    <property type="project" value="InterPro"/>
</dbReference>
<dbReference type="GO" id="GO:0005737">
    <property type="term" value="C:cytoplasm"/>
    <property type="evidence" value="ECO:0007669"/>
    <property type="project" value="UniProtKB-SubCell"/>
</dbReference>
<dbReference type="SUPFAM" id="SSF55252">
    <property type="entry name" value="C-terminal domain of arginine repressor"/>
    <property type="match status" value="1"/>
</dbReference>
<evidence type="ECO:0000256" key="6">
    <source>
        <dbReference type="ARBA" id="ARBA00023163"/>
    </source>
</evidence>
<comment type="caution">
    <text evidence="10">The sequence shown here is derived from an EMBL/GenBank/DDBJ whole genome shotgun (WGS) entry which is preliminary data.</text>
</comment>
<reference evidence="10 11" key="1">
    <citation type="journal article" date="2015" name="Genome Announc.">
        <title>Expanding the biotechnology potential of lactobacilli through comparative genomics of 213 strains and associated genera.</title>
        <authorList>
            <person name="Sun Z."/>
            <person name="Harris H.M."/>
            <person name="McCann A."/>
            <person name="Guo C."/>
            <person name="Argimon S."/>
            <person name="Zhang W."/>
            <person name="Yang X."/>
            <person name="Jeffery I.B."/>
            <person name="Cooney J.C."/>
            <person name="Kagawa T.F."/>
            <person name="Liu W."/>
            <person name="Song Y."/>
            <person name="Salvetti E."/>
            <person name="Wrobel A."/>
            <person name="Rasinkangas P."/>
            <person name="Parkhill J."/>
            <person name="Rea M.C."/>
            <person name="O'Sullivan O."/>
            <person name="Ritari J."/>
            <person name="Douillard F.P."/>
            <person name="Paul Ross R."/>
            <person name="Yang R."/>
            <person name="Briner A.E."/>
            <person name="Felis G.E."/>
            <person name="de Vos W.M."/>
            <person name="Barrangou R."/>
            <person name="Klaenhammer T.R."/>
            <person name="Caufield P.W."/>
            <person name="Cui Y."/>
            <person name="Zhang H."/>
            <person name="O'Toole P.W."/>
        </authorList>
    </citation>
    <scope>NUCLEOTIDE SEQUENCE [LARGE SCALE GENOMIC DNA]</scope>
    <source>
        <strain evidence="10 11">DSM 20014</strain>
    </source>
</reference>
<protein>
    <recommendedName>
        <fullName evidence="7">Arginine repressor</fullName>
    </recommendedName>
</protein>
<sequence length="137" mass="15107">MAIKQVIADQDIQRQEDLVAALNERGWQVTQATVSRDIAELQLIKVPQATGGFKYALFDDNNSLNQLKVILNEDDTIYTTQDNLVYIKVTPGSGPALKSAIELIDFPEVFGAISDDDTVLVILKQGVNGVDFIEKAR</sequence>
<keyword evidence="3 7" id="KW-0963">Cytoplasm</keyword>
<gene>
    <name evidence="7" type="primary">argR</name>
    <name evidence="10" type="ORF">IV67_GL001627</name>
</gene>
<dbReference type="PATRIC" id="fig|1620.3.peg.1661"/>
<name>A0A0R2JJY4_9LACO</name>
<comment type="function">
    <text evidence="7">Regulates arginine biosynthesis genes.</text>
</comment>
<keyword evidence="5 7" id="KW-0238">DNA-binding</keyword>
<dbReference type="GO" id="GO:0051259">
    <property type="term" value="P:protein complex oligomerization"/>
    <property type="evidence" value="ECO:0007669"/>
    <property type="project" value="InterPro"/>
</dbReference>
<organism evidence="10 11">
    <name type="scientific">Weissella minor</name>
    <dbReference type="NCBI Taxonomy" id="1620"/>
    <lineage>
        <taxon>Bacteria</taxon>
        <taxon>Bacillati</taxon>
        <taxon>Bacillota</taxon>
        <taxon>Bacilli</taxon>
        <taxon>Lactobacillales</taxon>
        <taxon>Lactobacillaceae</taxon>
        <taxon>Weissella</taxon>
    </lineage>
</organism>
<accession>A0A0R2JJY4</accession>
<dbReference type="GO" id="GO:0003700">
    <property type="term" value="F:DNA-binding transcription factor activity"/>
    <property type="evidence" value="ECO:0007669"/>
    <property type="project" value="UniProtKB-UniRule"/>
</dbReference>
<keyword evidence="7" id="KW-0055">Arginine biosynthesis</keyword>
<dbReference type="UniPathway" id="UPA00068"/>
<dbReference type="STRING" id="1620.IV67_GL001627"/>
<evidence type="ECO:0000256" key="1">
    <source>
        <dbReference type="ARBA" id="ARBA00004496"/>
    </source>
</evidence>
<dbReference type="GO" id="GO:0003677">
    <property type="term" value="F:DNA binding"/>
    <property type="evidence" value="ECO:0007669"/>
    <property type="project" value="UniProtKB-KW"/>
</dbReference>
<dbReference type="InterPro" id="IPR020899">
    <property type="entry name" value="Arg_repress_C"/>
</dbReference>
<dbReference type="SUPFAM" id="SSF46785">
    <property type="entry name" value="Winged helix' DNA-binding domain"/>
    <property type="match status" value="1"/>
</dbReference>
<evidence type="ECO:0000256" key="2">
    <source>
        <dbReference type="ARBA" id="ARBA00008316"/>
    </source>
</evidence>
<comment type="subcellular location">
    <subcellularLocation>
        <location evidence="1 7">Cytoplasm</location>
    </subcellularLocation>
</comment>
<dbReference type="InterPro" id="IPR036388">
    <property type="entry name" value="WH-like_DNA-bd_sf"/>
</dbReference>
<evidence type="ECO:0000256" key="7">
    <source>
        <dbReference type="HAMAP-Rule" id="MF_00173"/>
    </source>
</evidence>
<evidence type="ECO:0000313" key="11">
    <source>
        <dbReference type="Proteomes" id="UP000051673"/>
    </source>
</evidence>
<dbReference type="Pfam" id="PF02863">
    <property type="entry name" value="Arg_repressor_C"/>
    <property type="match status" value="1"/>
</dbReference>
<keyword evidence="7" id="KW-0678">Repressor</keyword>
<dbReference type="Proteomes" id="UP000051673">
    <property type="component" value="Unassembled WGS sequence"/>
</dbReference>
<dbReference type="PANTHER" id="PTHR34471">
    <property type="entry name" value="ARGININE REPRESSOR"/>
    <property type="match status" value="1"/>
</dbReference>
<keyword evidence="6 7" id="KW-0804">Transcription</keyword>
<dbReference type="Gene3D" id="1.10.10.10">
    <property type="entry name" value="Winged helix-like DNA-binding domain superfamily/Winged helix DNA-binding domain"/>
    <property type="match status" value="1"/>
</dbReference>
<proteinExistence type="inferred from homology"/>
<dbReference type="InterPro" id="IPR036251">
    <property type="entry name" value="Arg_repress_C_sf"/>
</dbReference>
<dbReference type="InterPro" id="IPR001669">
    <property type="entry name" value="Arg_repress"/>
</dbReference>
<feature type="domain" description="Arginine repressor C-terminal" evidence="9">
    <location>
        <begin position="79"/>
        <end position="135"/>
    </location>
</feature>
<keyword evidence="7" id="KW-0028">Amino-acid biosynthesis</keyword>
<dbReference type="InterPro" id="IPR020900">
    <property type="entry name" value="Arg_repress_DNA-bd"/>
</dbReference>
<evidence type="ECO:0000259" key="8">
    <source>
        <dbReference type="Pfam" id="PF01316"/>
    </source>
</evidence>
<evidence type="ECO:0000256" key="4">
    <source>
        <dbReference type="ARBA" id="ARBA00023015"/>
    </source>
</evidence>
<dbReference type="AlphaFoldDB" id="A0A0R2JJY4"/>
<evidence type="ECO:0000256" key="5">
    <source>
        <dbReference type="ARBA" id="ARBA00023125"/>
    </source>
</evidence>